<evidence type="ECO:0000313" key="1">
    <source>
        <dbReference type="EMBL" id="MBX51211.1"/>
    </source>
</evidence>
<accession>A0A2P2P9B8</accession>
<protein>
    <submittedName>
        <fullName evidence="1">Uncharacterized protein</fullName>
    </submittedName>
</protein>
<proteinExistence type="predicted"/>
<dbReference type="AlphaFoldDB" id="A0A2P2P9B8"/>
<name>A0A2P2P9B8_RHIMU</name>
<reference evidence="1" key="1">
    <citation type="submission" date="2018-02" db="EMBL/GenBank/DDBJ databases">
        <title>Rhizophora mucronata_Transcriptome.</title>
        <authorList>
            <person name="Meera S.P."/>
            <person name="Sreeshan A."/>
            <person name="Augustine A."/>
        </authorList>
    </citation>
    <scope>NUCLEOTIDE SEQUENCE</scope>
    <source>
        <tissue evidence="1">Leaf</tissue>
    </source>
</reference>
<dbReference type="EMBL" id="GGEC01070727">
    <property type="protein sequence ID" value="MBX51211.1"/>
    <property type="molecule type" value="Transcribed_RNA"/>
</dbReference>
<sequence length="42" mass="4611">MSRTLGAGGIFINKEFAKKVIRRRASRLEGTFIADSLVVKSS</sequence>
<organism evidence="1">
    <name type="scientific">Rhizophora mucronata</name>
    <name type="common">Asiatic mangrove</name>
    <dbReference type="NCBI Taxonomy" id="61149"/>
    <lineage>
        <taxon>Eukaryota</taxon>
        <taxon>Viridiplantae</taxon>
        <taxon>Streptophyta</taxon>
        <taxon>Embryophyta</taxon>
        <taxon>Tracheophyta</taxon>
        <taxon>Spermatophyta</taxon>
        <taxon>Magnoliopsida</taxon>
        <taxon>eudicotyledons</taxon>
        <taxon>Gunneridae</taxon>
        <taxon>Pentapetalae</taxon>
        <taxon>rosids</taxon>
        <taxon>fabids</taxon>
        <taxon>Malpighiales</taxon>
        <taxon>Rhizophoraceae</taxon>
        <taxon>Rhizophora</taxon>
    </lineage>
</organism>